<dbReference type="PANTHER" id="PTHR43283">
    <property type="entry name" value="BETA-LACTAMASE-RELATED"/>
    <property type="match status" value="1"/>
</dbReference>
<accession>A0A973A8M4</accession>
<protein>
    <submittedName>
        <fullName evidence="2">Serine hydrolase</fullName>
    </submittedName>
</protein>
<dbReference type="Pfam" id="PF00144">
    <property type="entry name" value="Beta-lactamase"/>
    <property type="match status" value="1"/>
</dbReference>
<keyword evidence="2" id="KW-0378">Hydrolase</keyword>
<dbReference type="InterPro" id="IPR012338">
    <property type="entry name" value="Beta-lactam/transpept-like"/>
</dbReference>
<dbReference type="SUPFAM" id="SSF56601">
    <property type="entry name" value="beta-lactamase/transpeptidase-like"/>
    <property type="match status" value="1"/>
</dbReference>
<name>A0A973A8M4_9GAMM</name>
<dbReference type="Gene3D" id="3.40.710.10">
    <property type="entry name" value="DD-peptidase/beta-lactamase superfamily"/>
    <property type="match status" value="1"/>
</dbReference>
<proteinExistence type="predicted"/>
<evidence type="ECO:0000313" key="3">
    <source>
        <dbReference type="Proteomes" id="UP000754644"/>
    </source>
</evidence>
<dbReference type="InterPro" id="IPR001466">
    <property type="entry name" value="Beta-lactam-related"/>
</dbReference>
<gene>
    <name evidence="2" type="ORF">HQ497_11310</name>
</gene>
<feature type="domain" description="Beta-lactamase-related" evidence="1">
    <location>
        <begin position="94"/>
        <end position="376"/>
    </location>
</feature>
<evidence type="ECO:0000313" key="2">
    <source>
        <dbReference type="EMBL" id="NQV65939.1"/>
    </source>
</evidence>
<dbReference type="EMBL" id="JABMOJ010000428">
    <property type="protein sequence ID" value="NQV65939.1"/>
    <property type="molecule type" value="Genomic_DNA"/>
</dbReference>
<dbReference type="PANTHER" id="PTHR43283:SF14">
    <property type="entry name" value="BLL8153 PROTEIN"/>
    <property type="match status" value="1"/>
</dbReference>
<dbReference type="GO" id="GO:0016787">
    <property type="term" value="F:hydrolase activity"/>
    <property type="evidence" value="ECO:0007669"/>
    <property type="project" value="UniProtKB-KW"/>
</dbReference>
<sequence length="404" mass="45180">MLKYISGVVILCLTIYVALSFLPDDKKPADERITFVGSLFTGAEQYEFFNRLKTVFPTRTIKAGPSPHRFPVGKAMTLPDSYAYEGENYEMAQFLDDTRTVALLVIQDGEIRYEDYWLTGGVDVNWMSMSVAKSFVSALIGIAIDEQLITGVEAPITIYVPELLGSAYDGVRIKDVLQMSSGARWNEDYSDPNSDIMRYGAVMATGSSFDDFTASLEREKPPGTYNYYNSTDTQALGMLLARATGMSMSEYAQIKLWGPLGMEHDAYWITDDAGVEMAAGGLQVTARDYAKLGQLYLQQGKWQGQQIVPESWVRDSLIADAPHLLATAHPEFPVSYGYQWWLPVSDEGEFSAIGVYNQFVFVNPQRNVVIVKLSANPKYGLTNDESSYRELESFEFFRSIVGQL</sequence>
<evidence type="ECO:0000259" key="1">
    <source>
        <dbReference type="Pfam" id="PF00144"/>
    </source>
</evidence>
<organism evidence="2 3">
    <name type="scientific">SAR86 cluster bacterium</name>
    <dbReference type="NCBI Taxonomy" id="2030880"/>
    <lineage>
        <taxon>Bacteria</taxon>
        <taxon>Pseudomonadati</taxon>
        <taxon>Pseudomonadota</taxon>
        <taxon>Gammaproteobacteria</taxon>
        <taxon>SAR86 cluster</taxon>
    </lineage>
</organism>
<comment type="caution">
    <text evidence="2">The sequence shown here is derived from an EMBL/GenBank/DDBJ whole genome shotgun (WGS) entry which is preliminary data.</text>
</comment>
<dbReference type="Proteomes" id="UP000754644">
    <property type="component" value="Unassembled WGS sequence"/>
</dbReference>
<dbReference type="AlphaFoldDB" id="A0A973A8M4"/>
<dbReference type="InterPro" id="IPR050789">
    <property type="entry name" value="Diverse_Enzym_Activities"/>
</dbReference>
<reference evidence="2" key="1">
    <citation type="submission" date="2020-05" db="EMBL/GenBank/DDBJ databases">
        <title>Sulfur intermediates as new biogeochemical hubs in an aquatic model microbial ecosystem.</title>
        <authorList>
            <person name="Vigneron A."/>
        </authorList>
    </citation>
    <scope>NUCLEOTIDE SEQUENCE</scope>
    <source>
        <strain evidence="2">Bin.250</strain>
    </source>
</reference>